<evidence type="ECO:0000313" key="1">
    <source>
        <dbReference type="EMBL" id="MBO0934177.1"/>
    </source>
</evidence>
<name>A0A939JYN3_9BACT</name>
<dbReference type="Proteomes" id="UP000664795">
    <property type="component" value="Unassembled WGS sequence"/>
</dbReference>
<dbReference type="RefSeq" id="WP_207338138.1">
    <property type="nucleotide sequence ID" value="NZ_JAFMYU010000027.1"/>
</dbReference>
<gene>
    <name evidence="1" type="ORF">J2I48_24435</name>
</gene>
<sequence>MKKYLFLWLLLGSIQCRNKLQEVEKPFCDCQNFVETGTKVGMIRGLLNFPQCSTCPYVLTNRGIERPTFDAICPDSTFMAQLNSKNITDSTMVETEAIVLGYAGSTTRVPCMFKLGDIQSIAYPFHVKSIKKL</sequence>
<organism evidence="1 2">
    <name type="scientific">Fibrella aquatilis</name>
    <dbReference type="NCBI Taxonomy" id="2817059"/>
    <lineage>
        <taxon>Bacteria</taxon>
        <taxon>Pseudomonadati</taxon>
        <taxon>Bacteroidota</taxon>
        <taxon>Cytophagia</taxon>
        <taxon>Cytophagales</taxon>
        <taxon>Spirosomataceae</taxon>
        <taxon>Fibrella</taxon>
    </lineage>
</organism>
<dbReference type="AlphaFoldDB" id="A0A939JYN3"/>
<evidence type="ECO:0000313" key="2">
    <source>
        <dbReference type="Proteomes" id="UP000664795"/>
    </source>
</evidence>
<comment type="caution">
    <text evidence="1">The sequence shown here is derived from an EMBL/GenBank/DDBJ whole genome shotgun (WGS) entry which is preliminary data.</text>
</comment>
<keyword evidence="2" id="KW-1185">Reference proteome</keyword>
<dbReference type="EMBL" id="JAFMYU010000027">
    <property type="protein sequence ID" value="MBO0934177.1"/>
    <property type="molecule type" value="Genomic_DNA"/>
</dbReference>
<reference evidence="1 2" key="1">
    <citation type="submission" date="2021-03" db="EMBL/GenBank/DDBJ databases">
        <title>Fibrella sp. HMF5036 genome sequencing and assembly.</title>
        <authorList>
            <person name="Kang H."/>
            <person name="Kim H."/>
            <person name="Bae S."/>
            <person name="Joh K."/>
        </authorList>
    </citation>
    <scope>NUCLEOTIDE SEQUENCE [LARGE SCALE GENOMIC DNA]</scope>
    <source>
        <strain evidence="1 2">HMF5036</strain>
    </source>
</reference>
<proteinExistence type="predicted"/>
<accession>A0A939JYN3</accession>
<protein>
    <submittedName>
        <fullName evidence="1">Uncharacterized protein</fullName>
    </submittedName>
</protein>